<gene>
    <name evidence="1" type="ORF">M438DRAFT_122498</name>
</gene>
<dbReference type="HOGENOM" id="CLU_1245120_0_0_1"/>
<proteinExistence type="predicted"/>
<reference evidence="1 2" key="1">
    <citation type="journal article" date="2014" name="BMC Genomics">
        <title>Genome sequencing of four Aureobasidium pullulans varieties: biotechnological potential, stress tolerance, and description of new species.</title>
        <authorList>
            <person name="Gostin Ar C."/>
            <person name="Ohm R.A."/>
            <person name="Kogej T."/>
            <person name="Sonjak S."/>
            <person name="Turk M."/>
            <person name="Zajc J."/>
            <person name="Zalar P."/>
            <person name="Grube M."/>
            <person name="Sun H."/>
            <person name="Han J."/>
            <person name="Sharma A."/>
            <person name="Chiniquy J."/>
            <person name="Ngan C.Y."/>
            <person name="Lipzen A."/>
            <person name="Barry K."/>
            <person name="Grigoriev I.V."/>
            <person name="Gunde-Cimerman N."/>
        </authorList>
    </citation>
    <scope>NUCLEOTIDE SEQUENCE [LARGE SCALE GENOMIC DNA]</scope>
    <source>
        <strain evidence="1 2">EXF-150</strain>
    </source>
</reference>
<dbReference type="GeneID" id="40741063"/>
<dbReference type="Proteomes" id="UP000030706">
    <property type="component" value="Unassembled WGS sequence"/>
</dbReference>
<keyword evidence="2" id="KW-1185">Reference proteome</keyword>
<protein>
    <submittedName>
        <fullName evidence="1">Uncharacterized protein</fullName>
    </submittedName>
</protein>
<evidence type="ECO:0000313" key="1">
    <source>
        <dbReference type="EMBL" id="KEQ79863.1"/>
    </source>
</evidence>
<dbReference type="RefSeq" id="XP_029756050.1">
    <property type="nucleotide sequence ID" value="XM_029898757.1"/>
</dbReference>
<organism evidence="1 2">
    <name type="scientific">Aureobasidium pullulans EXF-150</name>
    <dbReference type="NCBI Taxonomy" id="1043002"/>
    <lineage>
        <taxon>Eukaryota</taxon>
        <taxon>Fungi</taxon>
        <taxon>Dikarya</taxon>
        <taxon>Ascomycota</taxon>
        <taxon>Pezizomycotina</taxon>
        <taxon>Dothideomycetes</taxon>
        <taxon>Dothideomycetidae</taxon>
        <taxon>Dothideales</taxon>
        <taxon>Saccotheciaceae</taxon>
        <taxon>Aureobasidium</taxon>
    </lineage>
</organism>
<sequence length="222" mass="25155">MDMSVDSRSNGYRHPDCNVKGDLLQLSDWKRLHQFLLRTEQYPYMAPAPACLVDGRDTLDWSQPLLYTIYCGEDQDAYISQLLRRKHRWLRTLISVVGVSCVHPSHKPGTHIPANTSMAVYLQSHIPAHHHHTRVLSGFESLIKVIPSRVWVWDMDVLLRKHPHAVSISSPHLPSCKACTPEIHCQSFVSSSLICSTGFSLGGYSTILTQSMTSHMAWWPIS</sequence>
<dbReference type="AlphaFoldDB" id="A0A074X389"/>
<accession>A0A074X389</accession>
<name>A0A074X389_AURPU</name>
<evidence type="ECO:0000313" key="2">
    <source>
        <dbReference type="Proteomes" id="UP000030706"/>
    </source>
</evidence>
<dbReference type="EMBL" id="KL585002">
    <property type="protein sequence ID" value="KEQ79863.1"/>
    <property type="molecule type" value="Genomic_DNA"/>
</dbReference>